<accession>A0ABX6C4Q5</accession>
<feature type="compositionally biased region" description="Basic and acidic residues" evidence="2">
    <location>
        <begin position="17"/>
        <end position="26"/>
    </location>
</feature>
<gene>
    <name evidence="3" type="ORF">Tbon_13005</name>
</gene>
<evidence type="ECO:0000313" key="3">
    <source>
        <dbReference type="EMBL" id="QFG04151.1"/>
    </source>
</evidence>
<feature type="region of interest" description="Disordered" evidence="2">
    <location>
        <begin position="171"/>
        <end position="219"/>
    </location>
</feature>
<dbReference type="Pfam" id="PF04519">
    <property type="entry name" value="Bactofilin"/>
    <property type="match status" value="1"/>
</dbReference>
<name>A0ABX6C4Q5_9CHLR</name>
<reference evidence="3 4" key="2">
    <citation type="submission" date="2019-10" db="EMBL/GenBank/DDBJ databases">
        <title>Thermopilla bonchosmolovskayae gen. nov., sp. nov., a moderately thermophilic Chloroflexi bacterium from a Chukotka hot spring (Arctic, Russia), representing a novel classis Thermopillaia, which include previously uncultivated lineage OLB14.</title>
        <authorList>
            <person name="Kochetkova T.V."/>
            <person name="Zayulina K.S."/>
            <person name="Zhigarkov V.S."/>
            <person name="Minaev N.V."/>
            <person name="Novikov A."/>
            <person name="Toshchakov S.V."/>
            <person name="Elcheninov A.G."/>
            <person name="Kublanov I.V."/>
        </authorList>
    </citation>
    <scope>NUCLEOTIDE SEQUENCE [LARGE SCALE GENOMIC DNA]</scope>
    <source>
        <strain evidence="3 4">3753O</strain>
    </source>
</reference>
<evidence type="ECO:0000256" key="1">
    <source>
        <dbReference type="ARBA" id="ARBA00044755"/>
    </source>
</evidence>
<dbReference type="EMBL" id="CP042829">
    <property type="protein sequence ID" value="QFG04151.1"/>
    <property type="molecule type" value="Genomic_DNA"/>
</dbReference>
<reference evidence="3 4" key="1">
    <citation type="submission" date="2019-08" db="EMBL/GenBank/DDBJ databases">
        <authorList>
            <person name="Toschakov S.V."/>
        </authorList>
    </citation>
    <scope>NUCLEOTIDE SEQUENCE [LARGE SCALE GENOMIC DNA]</scope>
    <source>
        <strain evidence="3 4">3753O</strain>
    </source>
</reference>
<protein>
    <submittedName>
        <fullName evidence="3">Polymer-forming cytoskeletal protein</fullName>
    </submittedName>
</protein>
<evidence type="ECO:0000313" key="4">
    <source>
        <dbReference type="Proteomes" id="UP000326331"/>
    </source>
</evidence>
<keyword evidence="4" id="KW-1185">Reference proteome</keyword>
<feature type="compositionally biased region" description="Basic and acidic residues" evidence="2">
    <location>
        <begin position="54"/>
        <end position="78"/>
    </location>
</feature>
<dbReference type="PANTHER" id="PTHR35024">
    <property type="entry name" value="HYPOTHETICAL CYTOSOLIC PROTEIN"/>
    <property type="match status" value="1"/>
</dbReference>
<evidence type="ECO:0000256" key="2">
    <source>
        <dbReference type="SAM" id="MobiDB-lite"/>
    </source>
</evidence>
<feature type="region of interest" description="Disordered" evidence="2">
    <location>
        <begin position="1"/>
        <end position="78"/>
    </location>
</feature>
<dbReference type="Proteomes" id="UP000326331">
    <property type="component" value="Chromosome"/>
</dbReference>
<sequence>MQIKKNPPATVYPDAVSRYERERMVPEAEQYSETSSEAVYSRGTAPRQAAPAPRGEEPRGEAPLRSESTIDRHSSFDGRFETEQDLRIEGAISGEVICRGTLTLEKDASARARVQAREAVVKGRLEGDIVCSARLTIASTAVVTGTVRAPILVVEEGASISGNVDTTQKASEVVSRSARPADVTAAAVDAPAPARQPRRDAPSFALVSSEAEPAIADRR</sequence>
<feature type="compositionally biased region" description="Low complexity" evidence="2">
    <location>
        <begin position="176"/>
        <end position="195"/>
    </location>
</feature>
<organism evidence="3 4">
    <name type="scientific">Tepidiforma bonchosmolovskayae</name>
    <dbReference type="NCBI Taxonomy" id="2601677"/>
    <lineage>
        <taxon>Bacteria</taxon>
        <taxon>Bacillati</taxon>
        <taxon>Chloroflexota</taxon>
        <taxon>Tepidiformia</taxon>
        <taxon>Tepidiformales</taxon>
        <taxon>Tepidiformaceae</taxon>
        <taxon>Tepidiforma</taxon>
    </lineage>
</organism>
<comment type="similarity">
    <text evidence="1">Belongs to the bactofilin family.</text>
</comment>
<dbReference type="RefSeq" id="WP_158068090.1">
    <property type="nucleotide sequence ID" value="NZ_CP042829.1"/>
</dbReference>
<dbReference type="InterPro" id="IPR007607">
    <property type="entry name" value="BacA/B"/>
</dbReference>
<dbReference type="PANTHER" id="PTHR35024:SF4">
    <property type="entry name" value="POLYMER-FORMING CYTOSKELETAL PROTEIN"/>
    <property type="match status" value="1"/>
</dbReference>
<proteinExistence type="inferred from homology"/>